<evidence type="ECO:0000313" key="2">
    <source>
        <dbReference type="Proteomes" id="UP000266861"/>
    </source>
</evidence>
<reference evidence="1 2" key="1">
    <citation type="submission" date="2018-08" db="EMBL/GenBank/DDBJ databases">
        <title>Genome and evolution of the arbuscular mycorrhizal fungus Diversispora epigaea (formerly Glomus versiforme) and its bacterial endosymbionts.</title>
        <authorList>
            <person name="Sun X."/>
            <person name="Fei Z."/>
            <person name="Harrison M."/>
        </authorList>
    </citation>
    <scope>NUCLEOTIDE SEQUENCE [LARGE SCALE GENOMIC DNA]</scope>
    <source>
        <strain evidence="1 2">IT104</strain>
    </source>
</reference>
<keyword evidence="2" id="KW-1185">Reference proteome</keyword>
<proteinExistence type="predicted"/>
<protein>
    <submittedName>
        <fullName evidence="1">Uncharacterized protein</fullName>
    </submittedName>
</protein>
<dbReference type="EMBL" id="PQFF01000366">
    <property type="protein sequence ID" value="RHZ55606.1"/>
    <property type="molecule type" value="Genomic_DNA"/>
</dbReference>
<dbReference type="AlphaFoldDB" id="A0A397H1S0"/>
<dbReference type="OrthoDB" id="2443506at2759"/>
<sequence>MKTLRAKKIRMLFGKDGVGIEKIKQVTYSIYAISSLTNSQIQNVIKNVTSVKPLLETATNHNHVISKTVTKRDDQTNAKVSISTKSISANSARAGMLHVSQSNVLPKLFPFKKKLSKEVRNQVINKLTTYFTDSPKLDKNSSIDTEGEHQTDSYWVLGSHCPLCRENHMSLDGKWWLDSRSKNTYYLHCTNLKELGIPLDDVLKAYSGNSGVKNSMLHITYPLE</sequence>
<organism evidence="1 2">
    <name type="scientific">Diversispora epigaea</name>
    <dbReference type="NCBI Taxonomy" id="1348612"/>
    <lineage>
        <taxon>Eukaryota</taxon>
        <taxon>Fungi</taxon>
        <taxon>Fungi incertae sedis</taxon>
        <taxon>Mucoromycota</taxon>
        <taxon>Glomeromycotina</taxon>
        <taxon>Glomeromycetes</taxon>
        <taxon>Diversisporales</taxon>
        <taxon>Diversisporaceae</taxon>
        <taxon>Diversispora</taxon>
    </lineage>
</organism>
<dbReference type="Proteomes" id="UP000266861">
    <property type="component" value="Unassembled WGS sequence"/>
</dbReference>
<name>A0A397H1S0_9GLOM</name>
<evidence type="ECO:0000313" key="1">
    <source>
        <dbReference type="EMBL" id="RHZ55606.1"/>
    </source>
</evidence>
<comment type="caution">
    <text evidence="1">The sequence shown here is derived from an EMBL/GenBank/DDBJ whole genome shotgun (WGS) entry which is preliminary data.</text>
</comment>
<gene>
    <name evidence="1" type="ORF">Glove_413g22</name>
</gene>
<accession>A0A397H1S0</accession>